<sequence>MTDDPFGTATLRSSTLDAWAASPTRLAEDAAAEADLVTVGYRDRLLTELAANAADAAAAAGVEGRLAVWVDGTDLHVANTGAPLTDAGVRSLAALRVSAKTADDSGARQIGRFGVGFTATATVADRIEIRSRSGSVVFDRADAMDAARAAGISVAGPADVPVLRLVWPADQMPTDGFDTEVVLHLREEPGPLLAAMLGQAPDLVVELTALQRISVGDVEVWAERSAGPDVDDDAARSVVTTVSVVGAPDATGLPSTRRWLEVARGGTRWLVDADGEPAAAGEVLRAPTPTDIELSLPCRCITDLALTPDRRHLHPRAEIGDAAAGYVDLVRLVEPVRRVELVPELHLARNPDDARLIEAVRRELRDVAWLPAAAGADLVPPRGVMLVGLTDRLAEILGDLFGDLIHPDLSLTQHLPTLGRLGVSELGLAGLAERLVGVEREPSWWHDLYAALAPLVSTGREVEELGALPIPRSDGRMAIGVRGLFVSDRISTPMRWIPTVHPEARHELLTRLGVADLTVAQAVSDPALRSLVEDVDFDSAGPDDDRLAVEVCAVLRADPEAPAPPWLSSLALPDADGELRPADELLLPGSPLLEVLVDDHPFGVVDAEVVAECGVEELRRIGVGWGFVTVDDDLPVAPEHDLPDEEDWWATLPDAPEKLSAVRDLDLIEDRRWPEALTMMATDERVRPLLADRTGYTAWWLRRHAEIDGLLLGEYRSPSDEVLENIIDPLDHPYADELAGTLARLEPDSADDATLLLTRLGDRERVISAGATVSVHAAVVAACRSGIVDAHDVEVPERVRTLAGTTADRAVVVDRPWFLQTLADDEAVLAGPTVVSADADLLGTLLDLPLASEEYSATVSAPGEAVGWAHPAVVRFGASRGIEIPHGDVRLHDELWIALRSNDGGDGPDVAREVRVEWWVDDAGVTHLERPGRRRSPR</sequence>
<proteinExistence type="predicted"/>
<name>A0AAX3TA38_9ACTN</name>
<evidence type="ECO:0000313" key="1">
    <source>
        <dbReference type="EMBL" id="WFP26000.1"/>
    </source>
</evidence>
<dbReference type="SUPFAM" id="SSF55874">
    <property type="entry name" value="ATPase domain of HSP90 chaperone/DNA topoisomerase II/histidine kinase"/>
    <property type="match status" value="1"/>
</dbReference>
<organism evidence="1 2">
    <name type="scientific">Gordonia hongkongensis</name>
    <dbReference type="NCBI Taxonomy" id="1701090"/>
    <lineage>
        <taxon>Bacteria</taxon>
        <taxon>Bacillati</taxon>
        <taxon>Actinomycetota</taxon>
        <taxon>Actinomycetes</taxon>
        <taxon>Mycobacteriales</taxon>
        <taxon>Gordoniaceae</taxon>
        <taxon>Gordonia</taxon>
    </lineage>
</organism>
<evidence type="ECO:0008006" key="3">
    <source>
        <dbReference type="Google" id="ProtNLM"/>
    </source>
</evidence>
<dbReference type="Proteomes" id="UP001213504">
    <property type="component" value="Chromosome"/>
</dbReference>
<dbReference type="InterPro" id="IPR036890">
    <property type="entry name" value="HATPase_C_sf"/>
</dbReference>
<dbReference type="EMBL" id="CP121270">
    <property type="protein sequence ID" value="WFP26000.1"/>
    <property type="molecule type" value="Genomic_DNA"/>
</dbReference>
<protein>
    <recommendedName>
        <fullName evidence="3">ATP-binding protein</fullName>
    </recommendedName>
</protein>
<gene>
    <name evidence="1" type="ORF">P9A14_05695</name>
</gene>
<dbReference type="AlphaFoldDB" id="A0AAX3TA38"/>
<evidence type="ECO:0000313" key="2">
    <source>
        <dbReference type="Proteomes" id="UP001213504"/>
    </source>
</evidence>
<dbReference type="NCBIfam" id="NF047352">
    <property type="entry name" value="P_loop_sacsin"/>
    <property type="match status" value="1"/>
</dbReference>
<dbReference type="RefSeq" id="WP_165630408.1">
    <property type="nucleotide sequence ID" value="NZ_CP121270.1"/>
</dbReference>
<accession>A0AAX3TA38</accession>
<reference evidence="1" key="1">
    <citation type="submission" date="2023-04" db="EMBL/GenBank/DDBJ databases">
        <title>Complete genome sequence of a phthalic acid esters degrading bacterial strain.</title>
        <authorList>
            <person name="Weng L."/>
            <person name="Jia Y."/>
            <person name="Ren L."/>
        </authorList>
    </citation>
    <scope>NUCLEOTIDE SEQUENCE</scope>
    <source>
        <strain evidence="1">RL-LY01</strain>
    </source>
</reference>
<dbReference type="Gene3D" id="3.30.565.10">
    <property type="entry name" value="Histidine kinase-like ATPase, C-terminal domain"/>
    <property type="match status" value="1"/>
</dbReference>